<evidence type="ECO:0000313" key="4">
    <source>
        <dbReference type="Proteomes" id="UP000030103"/>
    </source>
</evidence>
<evidence type="ECO:0000259" key="2">
    <source>
        <dbReference type="PROSITE" id="PS51411"/>
    </source>
</evidence>
<dbReference type="Proteomes" id="UP000030103">
    <property type="component" value="Unassembled WGS sequence"/>
</dbReference>
<dbReference type="PANTHER" id="PTHR43830:SF3">
    <property type="entry name" value="PROTEIN PSP1"/>
    <property type="match status" value="1"/>
</dbReference>
<comment type="caution">
    <text evidence="3">The sequence shown here is derived from an EMBL/GenBank/DDBJ whole genome shotgun (WGS) entry which is preliminary data.</text>
</comment>
<dbReference type="PANTHER" id="PTHR43830">
    <property type="entry name" value="PROTEIN PSP1"/>
    <property type="match status" value="1"/>
</dbReference>
<dbReference type="eggNOG" id="COG1774">
    <property type="taxonomic scope" value="Bacteria"/>
</dbReference>
<dbReference type="EMBL" id="JRFA01000023">
    <property type="protein sequence ID" value="KGN73350.1"/>
    <property type="molecule type" value="Genomic_DNA"/>
</dbReference>
<feature type="compositionally biased region" description="Basic residues" evidence="1">
    <location>
        <begin position="362"/>
        <end position="371"/>
    </location>
</feature>
<feature type="domain" description="PSP1 C-terminal" evidence="2">
    <location>
        <begin position="108"/>
        <end position="193"/>
    </location>
</feature>
<dbReference type="GO" id="GO:0005737">
    <property type="term" value="C:cytoplasm"/>
    <property type="evidence" value="ECO:0007669"/>
    <property type="project" value="TreeGrafter"/>
</dbReference>
<organism evidence="3 4">
    <name type="scientific">Porphyromonas macacae</name>
    <dbReference type="NCBI Taxonomy" id="28115"/>
    <lineage>
        <taxon>Bacteria</taxon>
        <taxon>Pseudomonadati</taxon>
        <taxon>Bacteroidota</taxon>
        <taxon>Bacteroidia</taxon>
        <taxon>Bacteroidales</taxon>
        <taxon>Porphyromonadaceae</taxon>
        <taxon>Porphyromonas</taxon>
    </lineage>
</organism>
<accession>A0A0A2E7F7</accession>
<gene>
    <name evidence="3" type="ORF">HQ47_07740</name>
</gene>
<feature type="compositionally biased region" description="Low complexity" evidence="1">
    <location>
        <begin position="381"/>
        <end position="395"/>
    </location>
</feature>
<dbReference type="NCBIfam" id="NF041131">
    <property type="entry name" value="RicT_YaaT_fam"/>
    <property type="match status" value="1"/>
</dbReference>
<dbReference type="InterPro" id="IPR007557">
    <property type="entry name" value="PSP1_C"/>
</dbReference>
<evidence type="ECO:0000256" key="1">
    <source>
        <dbReference type="SAM" id="MobiDB-lite"/>
    </source>
</evidence>
<dbReference type="RefSeq" id="WP_036874491.1">
    <property type="nucleotide sequence ID" value="NZ_JRFA01000023.1"/>
</dbReference>
<evidence type="ECO:0000313" key="3">
    <source>
        <dbReference type="EMBL" id="KGN73350.1"/>
    </source>
</evidence>
<proteinExistence type="predicted"/>
<reference evidence="3 4" key="1">
    <citation type="submission" date="2014-09" db="EMBL/GenBank/DDBJ databases">
        <title>Draft Genome Sequence of Porphyromonas macacae COT-192_OH2859.</title>
        <authorList>
            <person name="Wallis C."/>
            <person name="Deusch O."/>
            <person name="O'Flynn C."/>
            <person name="Davis I."/>
            <person name="Horsfall A."/>
            <person name="Kirkwood N."/>
            <person name="Harris S."/>
            <person name="Eisen J.A."/>
            <person name="Coil D.A."/>
            <person name="Darling A.E."/>
            <person name="Jospin G."/>
            <person name="Alexiev A."/>
        </authorList>
    </citation>
    <scope>NUCLEOTIDE SEQUENCE [LARGE SCALE GENOMIC DNA]</scope>
    <source>
        <strain evidence="4">COT-192 OH2859</strain>
    </source>
</reference>
<feature type="compositionally biased region" description="Basic and acidic residues" evidence="1">
    <location>
        <begin position="333"/>
        <end position="343"/>
    </location>
</feature>
<dbReference type="PROSITE" id="PS51411">
    <property type="entry name" value="PSP1_C"/>
    <property type="match status" value="1"/>
</dbReference>
<dbReference type="InterPro" id="IPR047767">
    <property type="entry name" value="PSP1-like"/>
</dbReference>
<name>A0A0A2E7F7_9PORP</name>
<dbReference type="AlphaFoldDB" id="A0A0A2E7F7"/>
<feature type="region of interest" description="Disordered" evidence="1">
    <location>
        <begin position="327"/>
        <end position="469"/>
    </location>
</feature>
<feature type="region of interest" description="Disordered" evidence="1">
    <location>
        <begin position="1"/>
        <end position="24"/>
    </location>
</feature>
<dbReference type="STRING" id="28115.HQ47_07740"/>
<dbReference type="Pfam" id="PF04468">
    <property type="entry name" value="PSP1"/>
    <property type="match status" value="1"/>
</dbReference>
<dbReference type="OrthoDB" id="9779344at2"/>
<protein>
    <recommendedName>
        <fullName evidence="2">PSP1 C-terminal domain-containing protein</fullName>
    </recommendedName>
</protein>
<keyword evidence="4" id="KW-1185">Reference proteome</keyword>
<sequence length="469" mass="53474">MKYKLDTDGAKLTSEGAQETHKQPLSSYDWMHGIPESLHEENNLVEVQFKNTRKGYYINSEGLELHKGDWVTVEASPGHDIGRVTLTGRLVPHAMKLHHFNTERNEIRRIYRLAKPYDLERMYEAKSREHDTMIETRQIAAKLGLEMKIGDVEYQADGSKAIFYYIADGRVDFRQLIRVLADTFHIRVEMKQIGARQEAGRIGGIGPCGRQLCCSAWMTNFMSVNTSAARIQDLSMNPQKLTGQCAKLKCCMNFEVDSYLDAQKKMPSPEIVLHTKKGDFYHFKSDIFHRQITYSTEKNAPVNLVTIPIKRVFDIINMNKRNELPETIGIENPEQKTGKKPVDILDENSLTRFDAEMDGKRSSRNGKRKRNNGNQPPVSEGQKTTNNGNKPNNGGRQLRNDGENTAPVHQGNERRRNNAPNRHPQPGNGEGRSMHGTANNMPRSARPYNNGNRERNNRNPQPPKNKKEQ</sequence>